<evidence type="ECO:0000256" key="1">
    <source>
        <dbReference type="SAM" id="MobiDB-lite"/>
    </source>
</evidence>
<evidence type="ECO:0000313" key="2">
    <source>
        <dbReference type="EMBL" id="PLR09143.1"/>
    </source>
</evidence>
<dbReference type="EMBL" id="PJRQ01000040">
    <property type="protein sequence ID" value="PLR09143.1"/>
    <property type="molecule type" value="Genomic_DNA"/>
</dbReference>
<feature type="region of interest" description="Disordered" evidence="1">
    <location>
        <begin position="1"/>
        <end position="63"/>
    </location>
</feature>
<evidence type="ECO:0000313" key="3">
    <source>
        <dbReference type="Proteomes" id="UP000234483"/>
    </source>
</evidence>
<proteinExistence type="predicted"/>
<dbReference type="Proteomes" id="UP000234483">
    <property type="component" value="Unassembled WGS sequence"/>
</dbReference>
<name>A0A2N5CPR6_9CAUL</name>
<reference evidence="2 3" key="1">
    <citation type="submission" date="2017-12" db="EMBL/GenBank/DDBJ databases">
        <title>The genome sequence of Caulobacter flavus CGMCC1 15093.</title>
        <authorList>
            <person name="Gao J."/>
            <person name="Mao X."/>
            <person name="Sun J."/>
        </authorList>
    </citation>
    <scope>NUCLEOTIDE SEQUENCE [LARGE SCALE GENOMIC DNA]</scope>
    <source>
        <strain evidence="2 3">CGMCC1 15093</strain>
    </source>
</reference>
<feature type="compositionally biased region" description="Basic and acidic residues" evidence="1">
    <location>
        <begin position="41"/>
        <end position="55"/>
    </location>
</feature>
<comment type="caution">
    <text evidence="2">The sequence shown here is derived from an EMBL/GenBank/DDBJ whole genome shotgun (WGS) entry which is preliminary data.</text>
</comment>
<gene>
    <name evidence="2" type="ORF">CFHF_18550</name>
</gene>
<dbReference type="AlphaFoldDB" id="A0A2N5CPR6"/>
<sequence>MGRWSSSDPADVAWRREQMSASNDIEGVRRDPQADQLMARLDAEGKTPAQKRDALRGYFAQKA</sequence>
<organism evidence="2 3">
    <name type="scientific">Caulobacter flavus</name>
    <dbReference type="NCBI Taxonomy" id="1679497"/>
    <lineage>
        <taxon>Bacteria</taxon>
        <taxon>Pseudomonadati</taxon>
        <taxon>Pseudomonadota</taxon>
        <taxon>Alphaproteobacteria</taxon>
        <taxon>Caulobacterales</taxon>
        <taxon>Caulobacteraceae</taxon>
        <taxon>Caulobacter</taxon>
    </lineage>
</organism>
<accession>A0A2N5CPR6</accession>
<protein>
    <submittedName>
        <fullName evidence="2">Uncharacterized protein</fullName>
    </submittedName>
</protein>
<dbReference type="RefSeq" id="WP_101714475.1">
    <property type="nucleotide sequence ID" value="NZ_PJRQ01000040.1"/>
</dbReference>